<dbReference type="GO" id="GO:0007601">
    <property type="term" value="P:visual perception"/>
    <property type="evidence" value="ECO:0007669"/>
    <property type="project" value="UniProtKB-KW"/>
</dbReference>
<evidence type="ECO:0000256" key="22">
    <source>
        <dbReference type="SAM" id="MobiDB-lite"/>
    </source>
</evidence>
<feature type="region of interest" description="Disordered" evidence="22">
    <location>
        <begin position="681"/>
        <end position="888"/>
    </location>
</feature>
<feature type="compositionally biased region" description="Polar residues" evidence="22">
    <location>
        <begin position="954"/>
        <end position="968"/>
    </location>
</feature>
<dbReference type="GO" id="GO:0005085">
    <property type="term" value="F:guanyl-nucleotide exchange factor activity"/>
    <property type="evidence" value="ECO:0007669"/>
    <property type="project" value="UniProtKB-KW"/>
</dbReference>
<dbReference type="GO" id="GO:0005813">
    <property type="term" value="C:centrosome"/>
    <property type="evidence" value="ECO:0007669"/>
    <property type="project" value="UniProtKB-SubCell"/>
</dbReference>
<keyword evidence="9" id="KW-0344">Guanine-nucleotide releasing factor</keyword>
<keyword evidence="16" id="KW-0966">Cell projection</keyword>
<feature type="repeat" description="RCC1" evidence="21">
    <location>
        <begin position="327"/>
        <end position="379"/>
    </location>
</feature>
<dbReference type="Pfam" id="PF25390">
    <property type="entry name" value="WD40_RLD"/>
    <property type="match status" value="1"/>
</dbReference>
<dbReference type="FunFam" id="2.130.10.30:FF:000013">
    <property type="entry name" value="Retinitis pigmentosa GTPase regulator isoform 1"/>
    <property type="match status" value="1"/>
</dbReference>
<feature type="region of interest" description="Disordered" evidence="22">
    <location>
        <begin position="906"/>
        <end position="1103"/>
    </location>
</feature>
<evidence type="ECO:0000313" key="24">
    <source>
        <dbReference type="EMBL" id="KAK6309697.1"/>
    </source>
</evidence>
<accession>A0AAN8R272</accession>
<dbReference type="Pfam" id="PF00078">
    <property type="entry name" value="RVT_1"/>
    <property type="match status" value="1"/>
</dbReference>
<dbReference type="SUPFAM" id="SSF50985">
    <property type="entry name" value="RCC1/BLIP-II"/>
    <property type="match status" value="1"/>
</dbReference>
<dbReference type="InterPro" id="IPR009091">
    <property type="entry name" value="RCC1/BLIP-II"/>
</dbReference>
<dbReference type="PROSITE" id="PS50878">
    <property type="entry name" value="RT_POL"/>
    <property type="match status" value="1"/>
</dbReference>
<evidence type="ECO:0000256" key="19">
    <source>
        <dbReference type="ARBA" id="ARBA00023305"/>
    </source>
</evidence>
<dbReference type="InterPro" id="IPR058923">
    <property type="entry name" value="RCC1-like_dom"/>
</dbReference>
<keyword evidence="11" id="KW-0970">Cilium biogenesis/degradation</keyword>
<keyword evidence="7" id="KW-0597">Phosphoprotein</keyword>
<evidence type="ECO:0000256" key="2">
    <source>
        <dbReference type="ARBA" id="ARBA00004300"/>
    </source>
</evidence>
<dbReference type="Proteomes" id="UP001356427">
    <property type="component" value="Unassembled WGS sequence"/>
</dbReference>
<dbReference type="PROSITE" id="PS00626">
    <property type="entry name" value="RCC1_2"/>
    <property type="match status" value="4"/>
</dbReference>
<keyword evidence="15" id="KW-0206">Cytoskeleton</keyword>
<feature type="compositionally biased region" description="Low complexity" evidence="22">
    <location>
        <begin position="748"/>
        <end position="763"/>
    </location>
</feature>
<feature type="compositionally biased region" description="Polar residues" evidence="22">
    <location>
        <begin position="1162"/>
        <end position="1173"/>
    </location>
</feature>
<feature type="compositionally biased region" description="Basic and acidic residues" evidence="22">
    <location>
        <begin position="1089"/>
        <end position="1101"/>
    </location>
</feature>
<feature type="compositionally biased region" description="Low complexity" evidence="22">
    <location>
        <begin position="687"/>
        <end position="709"/>
    </location>
</feature>
<evidence type="ECO:0000256" key="6">
    <source>
        <dbReference type="ARBA" id="ARBA00022490"/>
    </source>
</evidence>
<feature type="repeat" description="RCC1" evidence="21">
    <location>
        <begin position="380"/>
        <end position="429"/>
    </location>
</feature>
<comment type="subcellular location">
    <subcellularLocation>
        <location evidence="1">Cytoplasm</location>
        <location evidence="1">Cytoskeleton</location>
        <location evidence="1">Cilium basal body</location>
    </subcellularLocation>
    <subcellularLocation>
        <location evidence="4">Cytoplasm</location>
        <location evidence="4">Cytoskeleton</location>
        <location evidence="4">Flagellum axoneme</location>
    </subcellularLocation>
    <subcellularLocation>
        <location evidence="2">Cytoplasm</location>
        <location evidence="2">Cytoskeleton</location>
        <location evidence="2">Microtubule organizing center</location>
        <location evidence="2">Centrosome</location>
    </subcellularLocation>
    <subcellularLocation>
        <location evidence="3">Golgi apparatus</location>
    </subcellularLocation>
</comment>
<dbReference type="Gene3D" id="2.130.10.30">
    <property type="entry name" value="Regulator of chromosome condensation 1/beta-lactamase-inhibitor protein II"/>
    <property type="match status" value="1"/>
</dbReference>
<evidence type="ECO:0000256" key="11">
    <source>
        <dbReference type="ARBA" id="ARBA00022794"/>
    </source>
</evidence>
<keyword evidence="14" id="KW-0969">Cilium</keyword>
<evidence type="ECO:0000256" key="12">
    <source>
        <dbReference type="ARBA" id="ARBA00022846"/>
    </source>
</evidence>
<keyword evidence="25" id="KW-1185">Reference proteome</keyword>
<feature type="compositionally biased region" description="Basic and acidic residues" evidence="22">
    <location>
        <begin position="876"/>
        <end position="888"/>
    </location>
</feature>
<evidence type="ECO:0000256" key="4">
    <source>
        <dbReference type="ARBA" id="ARBA00004611"/>
    </source>
</evidence>
<feature type="compositionally biased region" description="Basic and acidic residues" evidence="22">
    <location>
        <begin position="1315"/>
        <end position="1326"/>
    </location>
</feature>
<evidence type="ECO:0000256" key="17">
    <source>
        <dbReference type="ARBA" id="ARBA00023288"/>
    </source>
</evidence>
<keyword evidence="8" id="KW-0716">Sensory transduction</keyword>
<evidence type="ECO:0000256" key="16">
    <source>
        <dbReference type="ARBA" id="ARBA00023273"/>
    </source>
</evidence>
<feature type="compositionally biased region" description="Polar residues" evidence="22">
    <location>
        <begin position="1206"/>
        <end position="1217"/>
    </location>
</feature>
<evidence type="ECO:0000256" key="9">
    <source>
        <dbReference type="ARBA" id="ARBA00022658"/>
    </source>
</evidence>
<feature type="compositionally biased region" description="Low complexity" evidence="22">
    <location>
        <begin position="1195"/>
        <end position="1205"/>
    </location>
</feature>
<feature type="compositionally biased region" description="Basic and acidic residues" evidence="22">
    <location>
        <begin position="1045"/>
        <end position="1063"/>
    </location>
</feature>
<keyword evidence="10" id="KW-0677">Repeat</keyword>
<proteinExistence type="predicted"/>
<evidence type="ECO:0000259" key="23">
    <source>
        <dbReference type="PROSITE" id="PS50878"/>
    </source>
</evidence>
<keyword evidence="13" id="KW-0333">Golgi apparatus</keyword>
<dbReference type="EMBL" id="JAGTTL010000017">
    <property type="protein sequence ID" value="KAK6309697.1"/>
    <property type="molecule type" value="Genomic_DNA"/>
</dbReference>
<gene>
    <name evidence="24" type="ORF">J4Q44_G00195780</name>
</gene>
<keyword evidence="12" id="KW-0282">Flagellum</keyword>
<organism evidence="24 25">
    <name type="scientific">Coregonus suidteri</name>
    <dbReference type="NCBI Taxonomy" id="861788"/>
    <lineage>
        <taxon>Eukaryota</taxon>
        <taxon>Metazoa</taxon>
        <taxon>Chordata</taxon>
        <taxon>Craniata</taxon>
        <taxon>Vertebrata</taxon>
        <taxon>Euteleostomi</taxon>
        <taxon>Actinopterygii</taxon>
        <taxon>Neopterygii</taxon>
        <taxon>Teleostei</taxon>
        <taxon>Protacanthopterygii</taxon>
        <taxon>Salmoniformes</taxon>
        <taxon>Salmonidae</taxon>
        <taxon>Coregoninae</taxon>
        <taxon>Coregonus</taxon>
    </lineage>
</organism>
<evidence type="ECO:0000256" key="21">
    <source>
        <dbReference type="PROSITE-ProRule" id="PRU00235"/>
    </source>
</evidence>
<dbReference type="GO" id="GO:0005929">
    <property type="term" value="C:cilium"/>
    <property type="evidence" value="ECO:0007669"/>
    <property type="project" value="UniProtKB-ARBA"/>
</dbReference>
<dbReference type="InterPro" id="IPR000408">
    <property type="entry name" value="Reg_chr_condens"/>
</dbReference>
<dbReference type="PANTHER" id="PTHR22872:SF9">
    <property type="entry name" value="X-LINKED RETINITIS PIGMENTOSA GTPASE REGULATOR"/>
    <property type="match status" value="1"/>
</dbReference>
<reference evidence="24 25" key="1">
    <citation type="submission" date="2021-04" db="EMBL/GenBank/DDBJ databases">
        <authorList>
            <person name="De Guttry C."/>
            <person name="Zahm M."/>
            <person name="Klopp C."/>
            <person name="Cabau C."/>
            <person name="Louis A."/>
            <person name="Berthelot C."/>
            <person name="Parey E."/>
            <person name="Roest Crollius H."/>
            <person name="Montfort J."/>
            <person name="Robinson-Rechavi M."/>
            <person name="Bucao C."/>
            <person name="Bouchez O."/>
            <person name="Gislard M."/>
            <person name="Lluch J."/>
            <person name="Milhes M."/>
            <person name="Lampietro C."/>
            <person name="Lopez Roques C."/>
            <person name="Donnadieu C."/>
            <person name="Braasch I."/>
            <person name="Desvignes T."/>
            <person name="Postlethwait J."/>
            <person name="Bobe J."/>
            <person name="Wedekind C."/>
            <person name="Guiguen Y."/>
        </authorList>
    </citation>
    <scope>NUCLEOTIDE SEQUENCE [LARGE SCALE GENOMIC DNA]</scope>
    <source>
        <strain evidence="24">Cs_M1</strain>
        <tissue evidence="24">Blood</tissue>
    </source>
</reference>
<sequence length="1362" mass="148391">MSLPVPNVFIVKKKSTTDNILRLTEAVQRGFNKKEVTVAVFFEIEKAFDKMLHNGLIYRLSDTNLKLPTQMIILLNSFLNQREKAVRVEEATSFRFSPVAGVPQGSAVSPLLFLIYICDIYYPHPRDGQVAQLADDLCYWASSKNVAHTGNKLQKRITEIENWANLWKVKLNPLKTPGTPKAPSKCTLNCMERHSSQVPWGHIPKKHVLECPHKLPGEGGKEAPEPPEETGAIFTFGKSKFADNVPSKFWLKNDHPEEISCGGDHTAVVTGHGRLFMFGSNTRGQLGLGSKSNVNINKPTAVKVLKSEKVKFAACGGDHTTVCTWSGRVYGAGSNQEGQLGLGHCDDTNTFHLIHPFSDHTPIKMLAAGCNTSAALTEDGRLFMWGDNSVGQIGLGAESYTSEPREVMVGQPVAWVSCGYYHSAFVTVDGDLYTFGESGNGRLGLFPDQLANHRVPQQVEGIQDPVIQVSCGGEHTVALTKEDVYTFGRGQHGQLGHGTFLFEAPLPKALDHFRNGRVSHVTCGENHTAVITDSGILYTFGDGRHGKLGLGEENFTNQFRPTLCPRFLKYSVQSVAGGSSHMLVLAMPRPHEVEEVVIEEDDVTETILEALETYTELLLMDPSLLMPTPPTAPPLWTLSARARRRERECSPDQFGQMFRNLPPLMSGFFNTSLPVSRNIRISRTPSKDPSTSSLSSNPSSNNAPSPSRSLKPRGKPPLTPSRSPKFTFPDPPSSSLSSKSSPKKKPTPSKSPKSTSKEPISPSRSFKSMPKLIPAPTLTPKTPFKKPTDDNQSPKTLSKWHPSPSRSPTPPQTERTEDTVTEAPDSLMLIENMEDEKDTLLNLASLSRGDSGDETGTTLAGQKDKGHKKGRALRRAVKEAEREVKRTLTNRKAELPSYKTLPTEFLRGSSMSSLKAEAMPTKSPKPLKTPQTSQTPARGKENITLTTEKAGLKVNTSKLESNPQSTGKAGSKLSIPAMKQSKLSVSKPSTPKHSQIQISMSKPSTPKHDQSKLSEVNKGTEMNGKGPVKVKGKESEATSTPIKTKSLESKDKKSKIAEEDTKTIEVQNKPLQGVKSAPVKVKDAMPQNARDKKSAKSELREPLVVSQVKDRVAVRGEDTIGESQEGEPGWGGFLSDAASLLPAVGMAGVTMGVLSEAVTSVRGFQSESDTATSIPPRRSSRVERFTKQSAITQPSSSSSSSSFSSTLDPSAVAQSKRTAVRISVLGYSDQEAGSRSSEKNPDTTDAASDRSGGQAEVDDDENTSRGQRSEVEDDEAEDSTKRHGEGDGTDMESTQQEGKEEGDEDDRSTAPPSRKGKEDTQREKPKPAARTKQRTTGGKQANSTQESQQFWNNVLPQYLELK</sequence>
<feature type="compositionally biased region" description="Polar residues" evidence="22">
    <location>
        <begin position="1334"/>
        <end position="1355"/>
    </location>
</feature>
<feature type="repeat" description="RCC1" evidence="21">
    <location>
        <begin position="535"/>
        <end position="588"/>
    </location>
</feature>
<dbReference type="PROSITE" id="PS50012">
    <property type="entry name" value="RCC1_3"/>
    <property type="match status" value="6"/>
</dbReference>
<keyword evidence="5" id="KW-0488">Methylation</keyword>
<protein>
    <recommendedName>
        <fullName evidence="20">X-linked retinitis pigmentosa GTPase regulator</fullName>
    </recommendedName>
</protein>
<feature type="domain" description="Reverse transcriptase" evidence="23">
    <location>
        <begin position="1"/>
        <end position="205"/>
    </location>
</feature>
<dbReference type="InterPro" id="IPR051625">
    <property type="entry name" value="Signaling_Regulatory_Domain"/>
</dbReference>
<evidence type="ECO:0000256" key="5">
    <source>
        <dbReference type="ARBA" id="ARBA00022481"/>
    </source>
</evidence>
<evidence type="ECO:0000313" key="25">
    <source>
        <dbReference type="Proteomes" id="UP001356427"/>
    </source>
</evidence>
<comment type="caution">
    <text evidence="24">The sequence shown here is derived from an EMBL/GenBank/DDBJ whole genome shotgun (WGS) entry which is preliminary data.</text>
</comment>
<feature type="repeat" description="RCC1" evidence="21">
    <location>
        <begin position="430"/>
        <end position="482"/>
    </location>
</feature>
<feature type="compositionally biased region" description="Basic residues" evidence="22">
    <location>
        <begin position="865"/>
        <end position="875"/>
    </location>
</feature>
<evidence type="ECO:0000256" key="1">
    <source>
        <dbReference type="ARBA" id="ARBA00004120"/>
    </source>
</evidence>
<keyword evidence="17" id="KW-0449">Lipoprotein</keyword>
<dbReference type="InterPro" id="IPR000477">
    <property type="entry name" value="RT_dom"/>
</dbReference>
<keyword evidence="18" id="KW-0636">Prenylation</keyword>
<evidence type="ECO:0000256" key="20">
    <source>
        <dbReference type="ARBA" id="ARBA00073293"/>
    </source>
</evidence>
<name>A0AAN8R272_9TELE</name>
<evidence type="ECO:0000256" key="3">
    <source>
        <dbReference type="ARBA" id="ARBA00004555"/>
    </source>
</evidence>
<evidence type="ECO:0000256" key="10">
    <source>
        <dbReference type="ARBA" id="ARBA00022737"/>
    </source>
</evidence>
<evidence type="ECO:0000256" key="8">
    <source>
        <dbReference type="ARBA" id="ARBA00022606"/>
    </source>
</evidence>
<feature type="repeat" description="RCC1" evidence="21">
    <location>
        <begin position="482"/>
        <end position="534"/>
    </location>
</feature>
<dbReference type="GO" id="GO:0005794">
    <property type="term" value="C:Golgi apparatus"/>
    <property type="evidence" value="ECO:0007669"/>
    <property type="project" value="UniProtKB-SubCell"/>
</dbReference>
<feature type="region of interest" description="Disordered" evidence="22">
    <location>
        <begin position="1161"/>
        <end position="1362"/>
    </location>
</feature>
<keyword evidence="6" id="KW-0963">Cytoplasm</keyword>
<evidence type="ECO:0000256" key="13">
    <source>
        <dbReference type="ARBA" id="ARBA00023034"/>
    </source>
</evidence>
<dbReference type="PANTHER" id="PTHR22872">
    <property type="entry name" value="BTK-BINDING PROTEIN-RELATED"/>
    <property type="match status" value="1"/>
</dbReference>
<evidence type="ECO:0000256" key="14">
    <source>
        <dbReference type="ARBA" id="ARBA00023069"/>
    </source>
</evidence>
<evidence type="ECO:0000256" key="18">
    <source>
        <dbReference type="ARBA" id="ARBA00023289"/>
    </source>
</evidence>
<feature type="compositionally biased region" description="Polar residues" evidence="22">
    <location>
        <begin position="981"/>
        <end position="1004"/>
    </location>
</feature>
<evidence type="ECO:0000256" key="7">
    <source>
        <dbReference type="ARBA" id="ARBA00022553"/>
    </source>
</evidence>
<keyword evidence="19" id="KW-0844">Vision</keyword>
<evidence type="ECO:0000256" key="15">
    <source>
        <dbReference type="ARBA" id="ARBA00023212"/>
    </source>
</evidence>
<dbReference type="PRINTS" id="PR00633">
    <property type="entry name" value="RCCNDNSATION"/>
</dbReference>
<feature type="repeat" description="RCC1" evidence="21">
    <location>
        <begin position="273"/>
        <end position="326"/>
    </location>
</feature>
<dbReference type="GO" id="GO:0030030">
    <property type="term" value="P:cell projection organization"/>
    <property type="evidence" value="ECO:0007669"/>
    <property type="project" value="UniProtKB-KW"/>
</dbReference>